<evidence type="ECO:0000313" key="2">
    <source>
        <dbReference type="Proteomes" id="UP000671852"/>
    </source>
</evidence>
<reference evidence="1" key="2">
    <citation type="submission" date="2021-04" db="EMBL/GenBank/DDBJ databases">
        <title>Isolation and characterization of a novel species of the genus Sulfurimonas.</title>
        <authorList>
            <person name="Fukui M."/>
        </authorList>
    </citation>
    <scope>NUCLEOTIDE SEQUENCE</scope>
    <source>
        <strain evidence="1">H1576</strain>
    </source>
</reference>
<dbReference type="EMBL" id="CP046072">
    <property type="protein sequence ID" value="QSZ42352.1"/>
    <property type="molecule type" value="Genomic_DNA"/>
</dbReference>
<dbReference type="SUPFAM" id="SSF46785">
    <property type="entry name" value="Winged helix' DNA-binding domain"/>
    <property type="match status" value="1"/>
</dbReference>
<dbReference type="RefSeq" id="WP_207561169.1">
    <property type="nucleotide sequence ID" value="NZ_CP046072.1"/>
</dbReference>
<organism evidence="1 2">
    <name type="scientific">Sulfurimonas aquatica</name>
    <dbReference type="NCBI Taxonomy" id="2672570"/>
    <lineage>
        <taxon>Bacteria</taxon>
        <taxon>Pseudomonadati</taxon>
        <taxon>Campylobacterota</taxon>
        <taxon>Epsilonproteobacteria</taxon>
        <taxon>Campylobacterales</taxon>
        <taxon>Sulfurimonadaceae</taxon>
        <taxon>Sulfurimonas</taxon>
    </lineage>
</organism>
<dbReference type="InterPro" id="IPR036390">
    <property type="entry name" value="WH_DNA-bd_sf"/>
</dbReference>
<dbReference type="Gene3D" id="1.10.10.10">
    <property type="entry name" value="Winged helix-like DNA-binding domain superfamily/Winged helix DNA-binding domain"/>
    <property type="match status" value="1"/>
</dbReference>
<dbReference type="Pfam" id="PF13412">
    <property type="entry name" value="HTH_24"/>
    <property type="match status" value="1"/>
</dbReference>
<dbReference type="KEGG" id="saqt:GJV85_09620"/>
<gene>
    <name evidence="1" type="ORF">GJV85_09620</name>
</gene>
<dbReference type="InterPro" id="IPR026433">
    <property type="entry name" value="MarR_EPS"/>
</dbReference>
<dbReference type="NCBIfam" id="TIGR04176">
    <property type="entry name" value="MarR_EPS"/>
    <property type="match status" value="1"/>
</dbReference>
<dbReference type="InterPro" id="IPR036388">
    <property type="entry name" value="WH-like_DNA-bd_sf"/>
</dbReference>
<sequence length="106" mass="12157">MNHEELELTILKNVEEMHSQKSLASEIGFSVGKVNYVLKALVDKGFVKADVFLNSQNKRKYTYLLTDEGIKEKMTLTKKFIVRKKAEYEELQSELEADKVKWGGAS</sequence>
<dbReference type="Proteomes" id="UP000671852">
    <property type="component" value="Chromosome"/>
</dbReference>
<dbReference type="AlphaFoldDB" id="A0A975GD94"/>
<evidence type="ECO:0000313" key="1">
    <source>
        <dbReference type="EMBL" id="QSZ42352.1"/>
    </source>
</evidence>
<proteinExistence type="predicted"/>
<reference evidence="1" key="1">
    <citation type="submission" date="2019-11" db="EMBL/GenBank/DDBJ databases">
        <authorList>
            <person name="Kojima H."/>
        </authorList>
    </citation>
    <scope>NUCLEOTIDE SEQUENCE</scope>
    <source>
        <strain evidence="1">H1576</strain>
    </source>
</reference>
<keyword evidence="2" id="KW-1185">Reference proteome</keyword>
<name>A0A975GD94_9BACT</name>
<accession>A0A975GD94</accession>
<protein>
    <submittedName>
        <fullName evidence="1">MarR family EPS-associated transcriptional regulator</fullName>
    </submittedName>
</protein>